<keyword evidence="1" id="KW-1133">Transmembrane helix</keyword>
<proteinExistence type="predicted"/>
<feature type="transmembrane region" description="Helical" evidence="1">
    <location>
        <begin position="20"/>
        <end position="39"/>
    </location>
</feature>
<keyword evidence="1" id="KW-0472">Membrane</keyword>
<gene>
    <name evidence="2" type="ORF">C1752_00610</name>
</gene>
<keyword evidence="3" id="KW-1185">Reference proteome</keyword>
<dbReference type="AlphaFoldDB" id="A0A2W1K4I5"/>
<evidence type="ECO:0000313" key="3">
    <source>
        <dbReference type="Proteomes" id="UP000248857"/>
    </source>
</evidence>
<keyword evidence="1" id="KW-0812">Transmembrane</keyword>
<sequence>MYATPIPMSSQSLTVIKGLSIMLISAALGITLWNLVAPAQLPSALHSTLRFAYGALVAHAIEGLVAAVYAPSRQEPPIRYGFYTFFTGFPSLVELFSRQERPQ</sequence>
<evidence type="ECO:0000256" key="1">
    <source>
        <dbReference type="SAM" id="Phobius"/>
    </source>
</evidence>
<dbReference type="Proteomes" id="UP000248857">
    <property type="component" value="Unassembled WGS sequence"/>
</dbReference>
<organism evidence="2 3">
    <name type="scientific">Acaryochloris thomasi RCC1774</name>
    <dbReference type="NCBI Taxonomy" id="1764569"/>
    <lineage>
        <taxon>Bacteria</taxon>
        <taxon>Bacillati</taxon>
        <taxon>Cyanobacteriota</taxon>
        <taxon>Cyanophyceae</taxon>
        <taxon>Acaryochloridales</taxon>
        <taxon>Acaryochloridaceae</taxon>
        <taxon>Acaryochloris</taxon>
        <taxon>Acaryochloris thomasi</taxon>
    </lineage>
</organism>
<evidence type="ECO:0000313" key="2">
    <source>
        <dbReference type="EMBL" id="PZD74901.1"/>
    </source>
</evidence>
<accession>A0A2W1K4I5</accession>
<comment type="caution">
    <text evidence="2">The sequence shown here is derived from an EMBL/GenBank/DDBJ whole genome shotgun (WGS) entry which is preliminary data.</text>
</comment>
<feature type="transmembrane region" description="Helical" evidence="1">
    <location>
        <begin position="51"/>
        <end position="72"/>
    </location>
</feature>
<dbReference type="EMBL" id="PQWO01000002">
    <property type="protein sequence ID" value="PZD74901.1"/>
    <property type="molecule type" value="Genomic_DNA"/>
</dbReference>
<reference evidence="2 3" key="1">
    <citation type="journal article" date="2018" name="Sci. Rep.">
        <title>A novel species of the marine cyanobacterium Acaryochloris with a unique pigment content and lifestyle.</title>
        <authorList>
            <person name="Partensky F."/>
            <person name="Six C."/>
            <person name="Ratin M."/>
            <person name="Garczarek L."/>
            <person name="Vaulot D."/>
            <person name="Probert I."/>
            <person name="Calteau A."/>
            <person name="Gourvil P."/>
            <person name="Marie D."/>
            <person name="Grebert T."/>
            <person name="Bouchier C."/>
            <person name="Le Panse S."/>
            <person name="Gachenot M."/>
            <person name="Rodriguez F."/>
            <person name="Garrido J.L."/>
        </authorList>
    </citation>
    <scope>NUCLEOTIDE SEQUENCE [LARGE SCALE GENOMIC DNA]</scope>
    <source>
        <strain evidence="2 3">RCC1774</strain>
    </source>
</reference>
<name>A0A2W1K4I5_9CYAN</name>
<protein>
    <submittedName>
        <fullName evidence="2">Uncharacterized protein</fullName>
    </submittedName>
</protein>